<sequence>MAIGWKLFDLPRISPSIFMHRILLEEEAQPFFCVYSKSRDPIGPPLLPFSSQRWPLRINSDGLEGT</sequence>
<protein>
    <submittedName>
        <fullName evidence="1">Uncharacterized protein</fullName>
    </submittedName>
</protein>
<name>A0A371H9N6_MUCPR</name>
<dbReference type="Proteomes" id="UP000257109">
    <property type="component" value="Unassembled WGS sequence"/>
</dbReference>
<gene>
    <name evidence="1" type="ORF">CR513_17423</name>
</gene>
<comment type="caution">
    <text evidence="1">The sequence shown here is derived from an EMBL/GenBank/DDBJ whole genome shotgun (WGS) entry which is preliminary data.</text>
</comment>
<keyword evidence="2" id="KW-1185">Reference proteome</keyword>
<evidence type="ECO:0000313" key="2">
    <source>
        <dbReference type="Proteomes" id="UP000257109"/>
    </source>
</evidence>
<dbReference type="EMBL" id="QJKJ01003211">
    <property type="protein sequence ID" value="RDX99512.1"/>
    <property type="molecule type" value="Genomic_DNA"/>
</dbReference>
<reference evidence="1" key="1">
    <citation type="submission" date="2018-05" db="EMBL/GenBank/DDBJ databases">
        <title>Draft genome of Mucuna pruriens seed.</title>
        <authorList>
            <person name="Nnadi N.E."/>
            <person name="Vos R."/>
            <person name="Hasami M.H."/>
            <person name="Devisetty U.K."/>
            <person name="Aguiy J.C."/>
        </authorList>
    </citation>
    <scope>NUCLEOTIDE SEQUENCE [LARGE SCALE GENOMIC DNA]</scope>
    <source>
        <strain evidence="1">JCA_2017</strain>
    </source>
</reference>
<organism evidence="1 2">
    <name type="scientific">Mucuna pruriens</name>
    <name type="common">Velvet bean</name>
    <name type="synonym">Dolichos pruriens</name>
    <dbReference type="NCBI Taxonomy" id="157652"/>
    <lineage>
        <taxon>Eukaryota</taxon>
        <taxon>Viridiplantae</taxon>
        <taxon>Streptophyta</taxon>
        <taxon>Embryophyta</taxon>
        <taxon>Tracheophyta</taxon>
        <taxon>Spermatophyta</taxon>
        <taxon>Magnoliopsida</taxon>
        <taxon>eudicotyledons</taxon>
        <taxon>Gunneridae</taxon>
        <taxon>Pentapetalae</taxon>
        <taxon>rosids</taxon>
        <taxon>fabids</taxon>
        <taxon>Fabales</taxon>
        <taxon>Fabaceae</taxon>
        <taxon>Papilionoideae</taxon>
        <taxon>50 kb inversion clade</taxon>
        <taxon>NPAAA clade</taxon>
        <taxon>indigoferoid/millettioid clade</taxon>
        <taxon>Phaseoleae</taxon>
        <taxon>Mucuna</taxon>
    </lineage>
</organism>
<feature type="non-terminal residue" evidence="1">
    <location>
        <position position="1"/>
    </location>
</feature>
<accession>A0A371H9N6</accession>
<dbReference type="AlphaFoldDB" id="A0A371H9N6"/>
<evidence type="ECO:0000313" key="1">
    <source>
        <dbReference type="EMBL" id="RDX99512.1"/>
    </source>
</evidence>
<proteinExistence type="predicted"/>